<dbReference type="STRING" id="1481914.JCM19241_4844"/>
<sequence length="41" mass="5240">MQRYAQRLEHYCFQAPLQWYNFFNFWILSNQQDDDSKQQHN</sequence>
<evidence type="ECO:0000313" key="2">
    <source>
        <dbReference type="Proteomes" id="UP000031666"/>
    </source>
</evidence>
<evidence type="ECO:0000313" key="1">
    <source>
        <dbReference type="EMBL" id="GAM78139.1"/>
    </source>
</evidence>
<protein>
    <submittedName>
        <fullName evidence="1">Glycosyl transferase</fullName>
    </submittedName>
</protein>
<reference evidence="1 2" key="1">
    <citation type="submission" date="2015-01" db="EMBL/GenBank/DDBJ databases">
        <title>Vibrio sp. C94 JCM 19241 whole genome shotgun sequence.</title>
        <authorList>
            <person name="Sawabe T."/>
            <person name="Meirelles P."/>
            <person name="Feng G."/>
            <person name="Sayaka M."/>
            <person name="Hattori M."/>
            <person name="Ohkuma M."/>
        </authorList>
    </citation>
    <scope>NUCLEOTIDE SEQUENCE [LARGE SCALE GENOMIC DNA]</scope>
    <source>
        <strain evidence="2">JCM 19241</strain>
    </source>
</reference>
<reference evidence="1 2" key="2">
    <citation type="submission" date="2015-01" db="EMBL/GenBank/DDBJ databases">
        <authorList>
            <consortium name="NBRP consortium"/>
            <person name="Sawabe T."/>
            <person name="Meirelles P."/>
            <person name="Feng G."/>
            <person name="Sayaka M."/>
            <person name="Hattori M."/>
            <person name="Ohkuma M."/>
        </authorList>
    </citation>
    <scope>NUCLEOTIDE SEQUENCE [LARGE SCALE GENOMIC DNA]</scope>
    <source>
        <strain evidence="2">JCM 19241</strain>
    </source>
</reference>
<dbReference type="AlphaFoldDB" id="A0A0B8QVH3"/>
<gene>
    <name evidence="1" type="ORF">JCM19241_4844</name>
</gene>
<proteinExistence type="predicted"/>
<dbReference type="Proteomes" id="UP000031666">
    <property type="component" value="Unassembled WGS sequence"/>
</dbReference>
<keyword evidence="1" id="KW-0808">Transferase</keyword>
<dbReference type="EMBL" id="BBSC01000012">
    <property type="protein sequence ID" value="GAM78139.1"/>
    <property type="molecule type" value="Genomic_DNA"/>
</dbReference>
<organism evidence="1 2">
    <name type="scientific">Vibrio ishigakensis</name>
    <dbReference type="NCBI Taxonomy" id="1481914"/>
    <lineage>
        <taxon>Bacteria</taxon>
        <taxon>Pseudomonadati</taxon>
        <taxon>Pseudomonadota</taxon>
        <taxon>Gammaproteobacteria</taxon>
        <taxon>Vibrionales</taxon>
        <taxon>Vibrionaceae</taxon>
        <taxon>Vibrio</taxon>
    </lineage>
</organism>
<dbReference type="GO" id="GO:0016740">
    <property type="term" value="F:transferase activity"/>
    <property type="evidence" value="ECO:0007669"/>
    <property type="project" value="UniProtKB-KW"/>
</dbReference>
<name>A0A0B8QVH3_9VIBR</name>
<comment type="caution">
    <text evidence="1">The sequence shown here is derived from an EMBL/GenBank/DDBJ whole genome shotgun (WGS) entry which is preliminary data.</text>
</comment>
<accession>A0A0B8QVH3</accession>